<keyword evidence="1" id="KW-0540">Nuclease</keyword>
<evidence type="ECO:0000259" key="5">
    <source>
        <dbReference type="Pfam" id="PF13966"/>
    </source>
</evidence>
<evidence type="ECO:0000256" key="4">
    <source>
        <dbReference type="SAM" id="MobiDB-lite"/>
    </source>
</evidence>
<protein>
    <recommendedName>
        <fullName evidence="5">Reverse transcriptase zinc-binding domain-containing protein</fullName>
    </recommendedName>
</protein>
<dbReference type="InterPro" id="IPR036866">
    <property type="entry name" value="RibonucZ/Hydroxyglut_hydro"/>
</dbReference>
<feature type="region of interest" description="Disordered" evidence="4">
    <location>
        <begin position="24"/>
        <end position="49"/>
    </location>
</feature>
<name>A0AAD5G7M6_AMBAR</name>
<feature type="domain" description="Reverse transcriptase zinc-binding" evidence="5">
    <location>
        <begin position="260"/>
        <end position="309"/>
    </location>
</feature>
<keyword evidence="2" id="KW-0378">Hydrolase</keyword>
<dbReference type="AlphaFoldDB" id="A0AAD5G7M6"/>
<proteinExistence type="predicted"/>
<dbReference type="InterPro" id="IPR026960">
    <property type="entry name" value="RVT-Znf"/>
</dbReference>
<dbReference type="PANTHER" id="PTHR23240:SF8">
    <property type="entry name" value="PROTEIN ARTEMIS"/>
    <property type="match status" value="1"/>
</dbReference>
<organism evidence="6 7">
    <name type="scientific">Ambrosia artemisiifolia</name>
    <name type="common">Common ragweed</name>
    <dbReference type="NCBI Taxonomy" id="4212"/>
    <lineage>
        <taxon>Eukaryota</taxon>
        <taxon>Viridiplantae</taxon>
        <taxon>Streptophyta</taxon>
        <taxon>Embryophyta</taxon>
        <taxon>Tracheophyta</taxon>
        <taxon>Spermatophyta</taxon>
        <taxon>Magnoliopsida</taxon>
        <taxon>eudicotyledons</taxon>
        <taxon>Gunneridae</taxon>
        <taxon>Pentapetalae</taxon>
        <taxon>asterids</taxon>
        <taxon>campanulids</taxon>
        <taxon>Asterales</taxon>
        <taxon>Asteraceae</taxon>
        <taxon>Asteroideae</taxon>
        <taxon>Heliantheae alliance</taxon>
        <taxon>Heliantheae</taxon>
        <taxon>Ambrosia</taxon>
    </lineage>
</organism>
<keyword evidence="7" id="KW-1185">Reference proteome</keyword>
<evidence type="ECO:0000256" key="1">
    <source>
        <dbReference type="ARBA" id="ARBA00022722"/>
    </source>
</evidence>
<evidence type="ECO:0000313" key="6">
    <source>
        <dbReference type="EMBL" id="KAI7730303.1"/>
    </source>
</evidence>
<dbReference type="GO" id="GO:0006303">
    <property type="term" value="P:double-strand break repair via nonhomologous end joining"/>
    <property type="evidence" value="ECO:0007669"/>
    <property type="project" value="TreeGrafter"/>
</dbReference>
<dbReference type="EMBL" id="JAMZMK010010806">
    <property type="protein sequence ID" value="KAI7730303.1"/>
    <property type="molecule type" value="Genomic_DNA"/>
</dbReference>
<comment type="caution">
    <text evidence="6">The sequence shown here is derived from an EMBL/GenBank/DDBJ whole genome shotgun (WGS) entry which is preliminary data.</text>
</comment>
<dbReference type="PANTHER" id="PTHR23240">
    <property type="entry name" value="DNA CROSS-LINK REPAIR PROTEIN PSO2/SNM1-RELATED"/>
    <property type="match status" value="1"/>
</dbReference>
<dbReference type="Gene3D" id="3.60.15.10">
    <property type="entry name" value="Ribonuclease Z/Hydroxyacylglutathione hydrolase-like"/>
    <property type="match status" value="1"/>
</dbReference>
<evidence type="ECO:0000256" key="3">
    <source>
        <dbReference type="ARBA" id="ARBA00022839"/>
    </source>
</evidence>
<dbReference type="GO" id="GO:0003684">
    <property type="term" value="F:damaged DNA binding"/>
    <property type="evidence" value="ECO:0007669"/>
    <property type="project" value="TreeGrafter"/>
</dbReference>
<keyword evidence="3" id="KW-0269">Exonuclease</keyword>
<dbReference type="Pfam" id="PF13966">
    <property type="entry name" value="zf-RVT"/>
    <property type="match status" value="1"/>
</dbReference>
<evidence type="ECO:0000256" key="2">
    <source>
        <dbReference type="ARBA" id="ARBA00022801"/>
    </source>
</evidence>
<sequence length="348" mass="39557">MEKNSSHVSISTITLFSSGLGRRRAASKVEEEEEGGGGRGEGGGRRRRRWGGGGRWLWWLQGKVHCKLSGNLSVGAVMYLFRGTFGITLYTGDFRWEVTSEIAQMEKTMLLDALKNDKIDTLYLENTYCNPSYSFPSRELAAQQVVNIRRTQNHVPLCKSAAGCWRSIVRNSESLLVHGSHMQRFFKADVGNEAFMNSIMQDEWQRLNADLGKVSLVDKHDAWRWTADKEGIFSVKSIKSMLSNKDNVQNSGKLKWRGDWRAMMDRIPTALALNRRGVYLDDNVCALCNSETESTMHLFTSCWFTTELWVMIGNWCRLDPIFAFDFQDLMDIYKSAGGNILVKSMVDL</sequence>
<dbReference type="GO" id="GO:0035312">
    <property type="term" value="F:5'-3' DNA exonuclease activity"/>
    <property type="evidence" value="ECO:0007669"/>
    <property type="project" value="TreeGrafter"/>
</dbReference>
<dbReference type="Proteomes" id="UP001206925">
    <property type="component" value="Unassembled WGS sequence"/>
</dbReference>
<gene>
    <name evidence="6" type="ORF">M8C21_019896</name>
</gene>
<accession>A0AAD5G7M6</accession>
<reference evidence="6" key="1">
    <citation type="submission" date="2022-06" db="EMBL/GenBank/DDBJ databases">
        <title>Uncovering the hologenomic basis of an extraordinary plant invasion.</title>
        <authorList>
            <person name="Bieker V.C."/>
            <person name="Martin M.D."/>
            <person name="Gilbert T."/>
            <person name="Hodgins K."/>
            <person name="Battlay P."/>
            <person name="Petersen B."/>
            <person name="Wilson J."/>
        </authorList>
    </citation>
    <scope>NUCLEOTIDE SEQUENCE</scope>
    <source>
        <strain evidence="6">AA19_3_7</strain>
        <tissue evidence="6">Leaf</tissue>
    </source>
</reference>
<evidence type="ECO:0000313" key="7">
    <source>
        <dbReference type="Proteomes" id="UP001206925"/>
    </source>
</evidence>
<dbReference type="GO" id="GO:0036297">
    <property type="term" value="P:interstrand cross-link repair"/>
    <property type="evidence" value="ECO:0007669"/>
    <property type="project" value="TreeGrafter"/>
</dbReference>